<dbReference type="InterPro" id="IPR007148">
    <property type="entry name" value="SSU_processome_Utp12"/>
</dbReference>
<reference evidence="3 4" key="2">
    <citation type="submission" date="2019-11" db="EMBL/GenBank/DDBJ databases">
        <authorList>
            <person name="Lu H."/>
        </authorList>
    </citation>
    <scope>NUCLEOTIDE SEQUENCE [LARGE SCALE GENOMIC DNA]</scope>
    <source>
        <strain evidence="3 4">FIM1</strain>
    </source>
</reference>
<feature type="region of interest" description="Disordered" evidence="1">
    <location>
        <begin position="506"/>
        <end position="545"/>
    </location>
</feature>
<evidence type="ECO:0000259" key="2">
    <source>
        <dbReference type="Pfam" id="PF04003"/>
    </source>
</evidence>
<proteinExistence type="predicted"/>
<evidence type="ECO:0000313" key="4">
    <source>
        <dbReference type="Proteomes" id="UP000422736"/>
    </source>
</evidence>
<keyword evidence="4" id="KW-1185">Reference proteome</keyword>
<dbReference type="SUPFAM" id="SSF50978">
    <property type="entry name" value="WD40 repeat-like"/>
    <property type="match status" value="1"/>
</dbReference>
<dbReference type="Gene3D" id="2.130.10.10">
    <property type="entry name" value="YVTN repeat-like/Quinoprotein amine dehydrogenase"/>
    <property type="match status" value="1"/>
</dbReference>
<protein>
    <submittedName>
        <fullName evidence="3">U3 small nucleolar RNA-associated protein 9</fullName>
    </submittedName>
</protein>
<organism evidence="3 4">
    <name type="scientific">Kluyveromyces marxianus</name>
    <name type="common">Yeast</name>
    <name type="synonym">Candida kefyr</name>
    <dbReference type="NCBI Taxonomy" id="4911"/>
    <lineage>
        <taxon>Eukaryota</taxon>
        <taxon>Fungi</taxon>
        <taxon>Dikarya</taxon>
        <taxon>Ascomycota</taxon>
        <taxon>Saccharomycotina</taxon>
        <taxon>Saccharomycetes</taxon>
        <taxon>Saccharomycetales</taxon>
        <taxon>Saccharomycetaceae</taxon>
        <taxon>Kluyveromyces</taxon>
    </lineage>
</organism>
<dbReference type="Proteomes" id="UP000422736">
    <property type="component" value="Chromosome 4"/>
</dbReference>
<evidence type="ECO:0000256" key="1">
    <source>
        <dbReference type="SAM" id="MobiDB-lite"/>
    </source>
</evidence>
<accession>A0ABX6EXH6</accession>
<feature type="compositionally biased region" description="Polar residues" evidence="1">
    <location>
        <begin position="506"/>
        <end position="516"/>
    </location>
</feature>
<dbReference type="EMBL" id="CP015057">
    <property type="protein sequence ID" value="QGN16255.1"/>
    <property type="molecule type" value="Genomic_DNA"/>
</dbReference>
<name>A0ABX6EXH6_KLUMA</name>
<dbReference type="Pfam" id="PF04003">
    <property type="entry name" value="Utp12"/>
    <property type="match status" value="1"/>
</dbReference>
<feature type="compositionally biased region" description="Acidic residues" evidence="1">
    <location>
        <begin position="531"/>
        <end position="545"/>
    </location>
</feature>
<dbReference type="InterPro" id="IPR015943">
    <property type="entry name" value="WD40/YVTN_repeat-like_dom_sf"/>
</dbReference>
<dbReference type="InterPro" id="IPR036322">
    <property type="entry name" value="WD40_repeat_dom_sf"/>
</dbReference>
<feature type="region of interest" description="Disordered" evidence="1">
    <location>
        <begin position="349"/>
        <end position="368"/>
    </location>
</feature>
<evidence type="ECO:0000313" key="3">
    <source>
        <dbReference type="EMBL" id="QGN16255.1"/>
    </source>
</evidence>
<feature type="domain" description="Small-subunit processome Utp12" evidence="2">
    <location>
        <begin position="415"/>
        <end position="490"/>
    </location>
</feature>
<reference evidence="3 4" key="1">
    <citation type="submission" date="2016-03" db="EMBL/GenBank/DDBJ databases">
        <title>How can Kluyveromyces marxianus grow so fast - potential evolutionary course in Saccharomyces Complex revealed by comparative genomics.</title>
        <authorList>
            <person name="Mo W."/>
            <person name="Lu W."/>
            <person name="Yang X."/>
            <person name="Qi J."/>
            <person name="Lv H."/>
        </authorList>
    </citation>
    <scope>NUCLEOTIDE SEQUENCE [LARGE SCALE GENOMIC DNA]</scope>
    <source>
        <strain evidence="3 4">FIM1</strain>
    </source>
</reference>
<feature type="compositionally biased region" description="Basic and acidic residues" evidence="1">
    <location>
        <begin position="351"/>
        <end position="368"/>
    </location>
</feature>
<sequence length="545" mass="61744">MVESGYSGGDFITSFSPGANFFAFQSNRSQKNSIELYPLQDINNLQITSSQVHQIDYENYDLLVSEVKLLTWCNNNIPTENNAKTRSVKRRGNEEIQSERTEQYFVNVFPKGKIVVYSSNGKEIINIIQNKKDILGIDSNEDVIWILDDEKTVKRFNYTTSKPLQTFHLTDGKNDDIINFQLLRFPNKLLLAITTEEVIYIIDPSKKRPSTFAKIENFGSISCTVYDEDHVVIADVSKVILYSLSEKKSIMEWNIECEKVKVHDDTIVVLDVSGNIKVLSAKSEEPLASVKVENSEILDFELKEDSIVLAWIDVNEPKFEVISKSQLEEKKEFAFNSTSPIDTVSEITEETVNKDKPESNRKVSKKEQNETAQMLISALVDSDSNPVHILDLLLQPAWTDHNIHLFVRDDVNEDIVNKLFDVLAKHISANPASTGQASTWLKWLLTLRRSQIKSINSNTNKLTKRLRSSLRTSAESLPTLLSIQGKLEMLAGQSLLRKQFASMDVNQETSSDVQNGEQDDDAEAGFLFENGEADELDDQSQELQN</sequence>
<gene>
    <name evidence="3" type="primary">UTP9</name>
    <name evidence="3" type="ORF">FIM1_2960</name>
</gene>